<reference evidence="2 3" key="1">
    <citation type="submission" date="2018-03" db="EMBL/GenBank/DDBJ databases">
        <title>Ahniella affigens gen. nov., sp. nov., a gammaproteobacterium isolated from sandy soil near a stream.</title>
        <authorList>
            <person name="Ko Y."/>
            <person name="Kim J.-H."/>
        </authorList>
    </citation>
    <scope>NUCLEOTIDE SEQUENCE [LARGE SCALE GENOMIC DNA]</scope>
    <source>
        <strain evidence="2 3">D13</strain>
    </source>
</reference>
<evidence type="ECO:0000313" key="3">
    <source>
        <dbReference type="Proteomes" id="UP000241074"/>
    </source>
</evidence>
<dbReference type="Proteomes" id="UP000241074">
    <property type="component" value="Chromosome"/>
</dbReference>
<proteinExistence type="predicted"/>
<protein>
    <submittedName>
        <fullName evidence="2">Uncharacterized protein</fullName>
    </submittedName>
</protein>
<reference evidence="2 3" key="2">
    <citation type="submission" date="2018-03" db="EMBL/GenBank/DDBJ databases">
        <authorList>
            <person name="Keele B.F."/>
        </authorList>
    </citation>
    <scope>NUCLEOTIDE SEQUENCE [LARGE SCALE GENOMIC DNA]</scope>
    <source>
        <strain evidence="2 3">D13</strain>
    </source>
</reference>
<feature type="compositionally biased region" description="Polar residues" evidence="1">
    <location>
        <begin position="341"/>
        <end position="350"/>
    </location>
</feature>
<evidence type="ECO:0000256" key="1">
    <source>
        <dbReference type="SAM" id="MobiDB-lite"/>
    </source>
</evidence>
<dbReference type="KEGG" id="xba:C7S18_09575"/>
<gene>
    <name evidence="2" type="ORF">C7S18_09575</name>
</gene>
<dbReference type="SUPFAM" id="SSF101447">
    <property type="entry name" value="Formin homology 2 domain (FH2 domain)"/>
    <property type="match status" value="1"/>
</dbReference>
<sequence length="519" mass="56488">MEWALMDGGVLAWDVDGSTLPRGAIVLFQRHKASARFPAQSCTVDLATAQSAVVRNDSLMSRATSAKGRIMDRVTSSRRARSCIGGLLVWLAVSSIPALAVAQQRSLFDVAGPVAPKIAKLPEAEAQQRHYHSVGECKKTSYAADCLEKGLFDWDCRQIRNPNPNETPEQCVAKKLSEYRQEVDAYYATKKRHSELEDTYGERYYAERIRCKEKAQPGETQETCIERRIAAPVPAEDQAKDDAEKAVFAERLMYGKEICDQRHTPGSDEANLCMIQEAANAPADRLAKAAEDAKTKPAGDPATPEEPEKSANPAQPTEGEGIDDPEADDATNPEEDPGVGTPSNEDSAASPQPPPPPPPPPPPASEETDPSLIEDADTEEDPSSGPMQSESEAGEGADERLDDDAGEDSTDDSEEAFDDVAASAESETDDSSFDEADEADEEQYTQSDSDDEDFSEDESDEDAATEDESDEEALMDEDSGTEEFADEESDESEVQDDESGEEEFPEDESEEPFDDESDE</sequence>
<dbReference type="AlphaFoldDB" id="A0A2P1PRF4"/>
<feature type="compositionally biased region" description="Acidic residues" evidence="1">
    <location>
        <begin position="392"/>
        <end position="418"/>
    </location>
</feature>
<feature type="compositionally biased region" description="Acidic residues" evidence="1">
    <location>
        <begin position="366"/>
        <end position="382"/>
    </location>
</feature>
<evidence type="ECO:0000313" key="2">
    <source>
        <dbReference type="EMBL" id="AVP97429.1"/>
    </source>
</evidence>
<feature type="compositionally biased region" description="Pro residues" evidence="1">
    <location>
        <begin position="351"/>
        <end position="364"/>
    </location>
</feature>
<dbReference type="EMBL" id="CP027860">
    <property type="protein sequence ID" value="AVP97429.1"/>
    <property type="molecule type" value="Genomic_DNA"/>
</dbReference>
<feature type="compositionally biased region" description="Basic and acidic residues" evidence="1">
    <location>
        <begin position="285"/>
        <end position="297"/>
    </location>
</feature>
<feature type="compositionally biased region" description="Acidic residues" evidence="1">
    <location>
        <begin position="426"/>
        <end position="519"/>
    </location>
</feature>
<organism evidence="2 3">
    <name type="scientific">Ahniella affigens</name>
    <dbReference type="NCBI Taxonomy" id="2021234"/>
    <lineage>
        <taxon>Bacteria</taxon>
        <taxon>Pseudomonadati</taxon>
        <taxon>Pseudomonadota</taxon>
        <taxon>Gammaproteobacteria</taxon>
        <taxon>Lysobacterales</taxon>
        <taxon>Rhodanobacteraceae</taxon>
        <taxon>Ahniella</taxon>
    </lineage>
</organism>
<feature type="region of interest" description="Disordered" evidence="1">
    <location>
        <begin position="283"/>
        <end position="519"/>
    </location>
</feature>
<accession>A0A2P1PRF4</accession>
<feature type="compositionally biased region" description="Acidic residues" evidence="1">
    <location>
        <begin position="320"/>
        <end position="337"/>
    </location>
</feature>
<name>A0A2P1PRF4_9GAMM</name>
<keyword evidence="3" id="KW-1185">Reference proteome</keyword>